<dbReference type="InterPro" id="IPR003313">
    <property type="entry name" value="AraC-bd"/>
</dbReference>
<accession>A0A1I3KVI2</accession>
<dbReference type="PROSITE" id="PS01124">
    <property type="entry name" value="HTH_ARAC_FAMILY_2"/>
    <property type="match status" value="1"/>
</dbReference>
<evidence type="ECO:0000259" key="5">
    <source>
        <dbReference type="PROSITE" id="PS01124"/>
    </source>
</evidence>
<dbReference type="SMART" id="SM00342">
    <property type="entry name" value="HTH_ARAC"/>
    <property type="match status" value="1"/>
</dbReference>
<dbReference type="Pfam" id="PF12833">
    <property type="entry name" value="HTH_18"/>
    <property type="match status" value="1"/>
</dbReference>
<dbReference type="Proteomes" id="UP000182737">
    <property type="component" value="Unassembled WGS sequence"/>
</dbReference>
<dbReference type="PANTHER" id="PTHR43280">
    <property type="entry name" value="ARAC-FAMILY TRANSCRIPTIONAL REGULATOR"/>
    <property type="match status" value="1"/>
</dbReference>
<evidence type="ECO:0000256" key="2">
    <source>
        <dbReference type="ARBA" id="ARBA00023125"/>
    </source>
</evidence>
<dbReference type="GO" id="GO:0003700">
    <property type="term" value="F:DNA-binding transcription factor activity"/>
    <property type="evidence" value="ECO:0007669"/>
    <property type="project" value="InterPro"/>
</dbReference>
<dbReference type="InterPro" id="IPR018060">
    <property type="entry name" value="HTH_AraC"/>
</dbReference>
<keyword evidence="2 6" id="KW-0238">DNA-binding</keyword>
<dbReference type="SUPFAM" id="SSF51182">
    <property type="entry name" value="RmlC-like cupins"/>
    <property type="match status" value="1"/>
</dbReference>
<dbReference type="RefSeq" id="WP_074931510.1">
    <property type="nucleotide sequence ID" value="NZ_FORI01000005.1"/>
</dbReference>
<evidence type="ECO:0000313" key="6">
    <source>
        <dbReference type="EMBL" id="SFI76457.1"/>
    </source>
</evidence>
<evidence type="ECO:0000256" key="3">
    <source>
        <dbReference type="ARBA" id="ARBA00023163"/>
    </source>
</evidence>
<dbReference type="Gene3D" id="1.10.10.60">
    <property type="entry name" value="Homeodomain-like"/>
    <property type="match status" value="2"/>
</dbReference>
<dbReference type="InterPro" id="IPR018062">
    <property type="entry name" value="HTH_AraC-typ_CS"/>
</dbReference>
<proteinExistence type="predicted"/>
<evidence type="ECO:0000256" key="1">
    <source>
        <dbReference type="ARBA" id="ARBA00023015"/>
    </source>
</evidence>
<dbReference type="InterPro" id="IPR011051">
    <property type="entry name" value="RmlC_Cupin_sf"/>
</dbReference>
<sequence length="306" mass="36254">MINAKKQESRPRGSVSYPMEYYRIDTSEPNYDLPYHWHIEFEFIHILRGEYTLFAGTREYVLKAGDFFLMSSGILHGDSERFRGKCIYESLVFDPNIMMINNYATVPFLERLIEGENYFSILQCTDETDFSKRLLELFKTVKAKNEGYAYETISLLFQLFGFIDLHKMYERNEHYMKENGKLIWLKCVMNLIKQKYGESISLAQMADSAGFSPKYFCRVFHEVTHYTPMEYLNQYRINRAAEMLLGTDESIEDIAYDCGFNDISYFIKLFKRYKNKTPLKYRAEGQEETAPVQMDKKSEHENEKTE</sequence>
<keyword evidence="7" id="KW-1185">Reference proteome</keyword>
<dbReference type="OrthoDB" id="357304at2"/>
<dbReference type="Gene3D" id="2.60.120.10">
    <property type="entry name" value="Jelly Rolls"/>
    <property type="match status" value="1"/>
</dbReference>
<keyword evidence="1" id="KW-0805">Transcription regulation</keyword>
<dbReference type="EMBL" id="FORI01000005">
    <property type="protein sequence ID" value="SFI76457.1"/>
    <property type="molecule type" value="Genomic_DNA"/>
</dbReference>
<name>A0A1I3KVI2_9SPIR</name>
<dbReference type="InterPro" id="IPR014710">
    <property type="entry name" value="RmlC-like_jellyroll"/>
</dbReference>
<gene>
    <name evidence="6" type="ORF">SAMN04487775_105191</name>
</gene>
<evidence type="ECO:0000256" key="4">
    <source>
        <dbReference type="SAM" id="MobiDB-lite"/>
    </source>
</evidence>
<protein>
    <submittedName>
        <fullName evidence="6">AraC-type DNA-binding protein</fullName>
    </submittedName>
</protein>
<reference evidence="7" key="1">
    <citation type="submission" date="2016-10" db="EMBL/GenBank/DDBJ databases">
        <authorList>
            <person name="Varghese N."/>
            <person name="Submissions S."/>
        </authorList>
    </citation>
    <scope>NUCLEOTIDE SEQUENCE [LARGE SCALE GENOMIC DNA]</scope>
    <source>
        <strain evidence="7">XBD1002</strain>
    </source>
</reference>
<dbReference type="PRINTS" id="PR00032">
    <property type="entry name" value="HTHARAC"/>
</dbReference>
<dbReference type="InterPro" id="IPR009057">
    <property type="entry name" value="Homeodomain-like_sf"/>
</dbReference>
<dbReference type="CDD" id="cd02208">
    <property type="entry name" value="cupin_RmlC-like"/>
    <property type="match status" value="1"/>
</dbReference>
<dbReference type="PROSITE" id="PS00041">
    <property type="entry name" value="HTH_ARAC_FAMILY_1"/>
    <property type="match status" value="1"/>
</dbReference>
<dbReference type="PANTHER" id="PTHR43280:SF28">
    <property type="entry name" value="HTH-TYPE TRANSCRIPTIONAL ACTIVATOR RHAS"/>
    <property type="match status" value="1"/>
</dbReference>
<feature type="compositionally biased region" description="Basic and acidic residues" evidence="4">
    <location>
        <begin position="294"/>
        <end position="306"/>
    </location>
</feature>
<dbReference type="InterPro" id="IPR020449">
    <property type="entry name" value="Tscrpt_reg_AraC-type_HTH"/>
</dbReference>
<dbReference type="GO" id="GO:0043565">
    <property type="term" value="F:sequence-specific DNA binding"/>
    <property type="evidence" value="ECO:0007669"/>
    <property type="project" value="InterPro"/>
</dbReference>
<evidence type="ECO:0000313" key="7">
    <source>
        <dbReference type="Proteomes" id="UP000182737"/>
    </source>
</evidence>
<dbReference type="Pfam" id="PF02311">
    <property type="entry name" value="AraC_binding"/>
    <property type="match status" value="1"/>
</dbReference>
<dbReference type="SUPFAM" id="SSF46689">
    <property type="entry name" value="Homeodomain-like"/>
    <property type="match status" value="2"/>
</dbReference>
<feature type="region of interest" description="Disordered" evidence="4">
    <location>
        <begin position="282"/>
        <end position="306"/>
    </location>
</feature>
<feature type="domain" description="HTH araC/xylS-type" evidence="5">
    <location>
        <begin position="186"/>
        <end position="284"/>
    </location>
</feature>
<keyword evidence="3" id="KW-0804">Transcription</keyword>
<organism evidence="6 7">
    <name type="scientific">Treponema bryantii</name>
    <dbReference type="NCBI Taxonomy" id="163"/>
    <lineage>
        <taxon>Bacteria</taxon>
        <taxon>Pseudomonadati</taxon>
        <taxon>Spirochaetota</taxon>
        <taxon>Spirochaetia</taxon>
        <taxon>Spirochaetales</taxon>
        <taxon>Treponemataceae</taxon>
        <taxon>Treponema</taxon>
    </lineage>
</organism>
<dbReference type="AlphaFoldDB" id="A0A1I3KVI2"/>